<dbReference type="InterPro" id="IPR014721">
    <property type="entry name" value="Ribsml_uS5_D2-typ_fold_subgr"/>
</dbReference>
<evidence type="ECO:0000313" key="12">
    <source>
        <dbReference type="Proteomes" id="UP001619911"/>
    </source>
</evidence>
<dbReference type="Pfam" id="PF02518">
    <property type="entry name" value="HATPase_c"/>
    <property type="match status" value="1"/>
</dbReference>
<evidence type="ECO:0000256" key="2">
    <source>
        <dbReference type="ARBA" id="ARBA00001946"/>
    </source>
</evidence>
<feature type="binding site" evidence="8">
    <location>
        <position position="50"/>
    </location>
    <ligand>
        <name>ATP</name>
        <dbReference type="ChEBI" id="CHEBI:30616"/>
    </ligand>
</feature>
<dbReference type="InterPro" id="IPR020568">
    <property type="entry name" value="Ribosomal_Su5_D2-typ_SF"/>
</dbReference>
<sequence length="656" mass="73056">MAKKEMTFDYNDDAIQVLEGLEAVRKRPGMYIGSTDTRGLHHLVYEIVDNSVDEALAGYGNEIKVMIHKDQSVSVQDFGRGMPVGMHKMGKPTTEVILTVLHAGGKFGQGGYKTSGGLHGVGASVVNALSEWLVVTIHRDGFMYEQRFENGGIPVTTLEKKGATKKTGTTIHFKPDPAIFSTINYNFDTLSERLRESAFLLKGMKITLKDERHKIEEVFHYEKGIEEFVKYLNEEKDTLHQVVSFAGEQNDIEVDFAFQFNDGYSETILSFVNNVRTKDGGTHEAGARSAMTRVFNEYARKVNLLKEKDKNLEGPDIREGLAAIVSVRIPEELLQFEGQTKGKLGTSEARSAVDSVVSAQLSYFLEENAETSTLLIKKAIKAAQAREAARKAREDARSGKKRKKNDGLLSGKLTPAQSRNPQKNELYLVEGDSAGGSAKQGRDRRFQAVLPLRGKVINTEKAKLADIFKNEEINTIIHAIGAGAGPDFNVDDANYDKIIIMTDADTDGAHIQVLLLTFFYRYMKPLIEAGKVYIALPPLYKVSKGSGKKEIIEYAWTDDELAETMKKVGKGCMLQRYKGLGEMNADQLWETTMSPESRTLIRVLIDDAARAERRVTTLMGDKVEPRRKWIESNVAFGLEDDSNILENENLSVGEEE</sequence>
<feature type="domain" description="Toprim" evidence="10">
    <location>
        <begin position="424"/>
        <end position="538"/>
    </location>
</feature>
<name>A0ABW8I8X9_9BACI</name>
<dbReference type="PRINTS" id="PR01159">
    <property type="entry name" value="DNAGYRASEB"/>
</dbReference>
<dbReference type="NCBIfam" id="TIGR01058">
    <property type="entry name" value="parE_Gpos"/>
    <property type="match status" value="1"/>
</dbReference>
<evidence type="ECO:0000256" key="9">
    <source>
        <dbReference type="SAM" id="MobiDB-lite"/>
    </source>
</evidence>
<feature type="region of interest" description="Disordered" evidence="9">
    <location>
        <begin position="390"/>
        <end position="424"/>
    </location>
</feature>
<dbReference type="SMART" id="SM00433">
    <property type="entry name" value="TOP2c"/>
    <property type="match status" value="1"/>
</dbReference>
<dbReference type="NCBIfam" id="NF004189">
    <property type="entry name" value="PRK05644.1"/>
    <property type="match status" value="1"/>
</dbReference>
<dbReference type="Gene3D" id="3.30.565.10">
    <property type="entry name" value="Histidine kinase-like ATPase, C-terminal domain"/>
    <property type="match status" value="1"/>
</dbReference>
<dbReference type="EMBL" id="JAUIYO010000002">
    <property type="protein sequence ID" value="MFK2825169.1"/>
    <property type="molecule type" value="Genomic_DNA"/>
</dbReference>
<dbReference type="InterPro" id="IPR013760">
    <property type="entry name" value="Topo_IIA-like_dom_sf"/>
</dbReference>
<feature type="site" description="Interaction with DNA" evidence="8">
    <location>
        <position position="458"/>
    </location>
</feature>
<comment type="function">
    <text evidence="8">Topoisomerase IV is essential for chromosome segregation. It relaxes supercoiled DNA. Performs the decatenation events required during the replication of a circular DNA molecule.</text>
</comment>
<comment type="similarity">
    <text evidence="8">Belongs to the type II topoisomerase family. ParE type 2 subfamily.</text>
</comment>
<gene>
    <name evidence="8 11" type="primary">parE</name>
    <name evidence="11" type="ORF">QYG89_05650</name>
</gene>
<dbReference type="InterPro" id="IPR002288">
    <property type="entry name" value="DNA_gyrase_B_C"/>
</dbReference>
<dbReference type="Pfam" id="PF00204">
    <property type="entry name" value="DNA_gyraseB"/>
    <property type="match status" value="1"/>
</dbReference>
<dbReference type="SUPFAM" id="SSF54211">
    <property type="entry name" value="Ribosomal protein S5 domain 2-like"/>
    <property type="match status" value="1"/>
</dbReference>
<evidence type="ECO:0000256" key="8">
    <source>
        <dbReference type="HAMAP-Rule" id="MF_00939"/>
    </source>
</evidence>
<reference evidence="11 12" key="1">
    <citation type="submission" date="2023-07" db="EMBL/GenBank/DDBJ databases">
        <title>Bacillus lucianemedeirus sp. nov, a new species isolated from an immunobiological production facility.</title>
        <authorList>
            <person name="Costa L.V."/>
            <person name="Miranda R.V.S.L."/>
            <person name="Brandao M.L.L."/>
            <person name="Reis C.M.F."/>
            <person name="Frazao A.M."/>
            <person name="Cruz F.V."/>
            <person name="Baio P.V.P."/>
            <person name="Veras J.F.C."/>
            <person name="Ramos J.N."/>
            <person name="Vieira V."/>
        </authorList>
    </citation>
    <scope>NUCLEOTIDE SEQUENCE [LARGE SCALE GENOMIC DNA]</scope>
    <source>
        <strain evidence="11 12">B190/17</strain>
    </source>
</reference>
<dbReference type="InterPro" id="IPR013759">
    <property type="entry name" value="Topo_IIA_B_C"/>
</dbReference>
<dbReference type="Pfam" id="PF01751">
    <property type="entry name" value="Toprim"/>
    <property type="match status" value="1"/>
</dbReference>
<dbReference type="EC" id="5.6.2.2" evidence="8"/>
<dbReference type="InterPro" id="IPR013506">
    <property type="entry name" value="Topo_IIA_bsu_dom2"/>
</dbReference>
<evidence type="ECO:0000256" key="7">
    <source>
        <dbReference type="ARBA" id="ARBA00023235"/>
    </source>
</evidence>
<dbReference type="InterPro" id="IPR018522">
    <property type="entry name" value="TopoIIA_CS"/>
</dbReference>
<dbReference type="SUPFAM" id="SSF55874">
    <property type="entry name" value="ATPase domain of HSP90 chaperone/DNA topoisomerase II/histidine kinase"/>
    <property type="match status" value="1"/>
</dbReference>
<dbReference type="Pfam" id="PF00986">
    <property type="entry name" value="DNA_gyraseB_C"/>
    <property type="match status" value="1"/>
</dbReference>
<dbReference type="InterPro" id="IPR001241">
    <property type="entry name" value="Topo_IIA"/>
</dbReference>
<accession>A0ABW8I8X9</accession>
<dbReference type="SUPFAM" id="SSF56719">
    <property type="entry name" value="Type II DNA topoisomerase"/>
    <property type="match status" value="1"/>
</dbReference>
<feature type="site" description="Interaction with DNA" evidence="8">
    <location>
        <position position="510"/>
    </location>
</feature>
<dbReference type="PRINTS" id="PR00418">
    <property type="entry name" value="TPI2FAMILY"/>
</dbReference>
<dbReference type="NCBIfam" id="NF011501">
    <property type="entry name" value="PRK14939.1"/>
    <property type="match status" value="1"/>
</dbReference>
<keyword evidence="8" id="KW-0067">ATP-binding</keyword>
<feature type="binding site" evidence="8">
    <location>
        <position position="77"/>
    </location>
    <ligand>
        <name>ATP</name>
        <dbReference type="ChEBI" id="CHEBI:30616"/>
    </ligand>
</feature>
<keyword evidence="8" id="KW-0547">Nucleotide-binding</keyword>
<dbReference type="InterPro" id="IPR003594">
    <property type="entry name" value="HATPase_dom"/>
</dbReference>
<dbReference type="GO" id="GO:0003918">
    <property type="term" value="F:DNA topoisomerase type II (double strand cut, ATP-hydrolyzing) activity"/>
    <property type="evidence" value="ECO:0007669"/>
    <property type="project" value="UniProtKB-EC"/>
</dbReference>
<keyword evidence="5 8" id="KW-0799">Topoisomerase</keyword>
<dbReference type="InterPro" id="IPR005740">
    <property type="entry name" value="ParE_type2"/>
</dbReference>
<dbReference type="InterPro" id="IPR006171">
    <property type="entry name" value="TOPRIM_dom"/>
</dbReference>
<dbReference type="PROSITE" id="PS50880">
    <property type="entry name" value="TOPRIM"/>
    <property type="match status" value="1"/>
</dbReference>
<feature type="binding site" evidence="8">
    <location>
        <begin position="117"/>
        <end position="123"/>
    </location>
    <ligand>
        <name>ATP</name>
        <dbReference type="ChEBI" id="CHEBI:30616"/>
    </ligand>
</feature>
<comment type="subunit">
    <text evidence="8">Heterotetramer composed of ParC and ParE.</text>
</comment>
<comment type="caution">
    <text evidence="11">The sequence shown here is derived from an EMBL/GenBank/DDBJ whole genome shotgun (WGS) entry which is preliminary data.</text>
</comment>
<comment type="catalytic activity">
    <reaction evidence="1 8">
        <text>ATP-dependent breakage, passage and rejoining of double-stranded DNA.</text>
        <dbReference type="EC" id="5.6.2.2"/>
    </reaction>
</comment>
<keyword evidence="6 8" id="KW-0238">DNA-binding</keyword>
<dbReference type="PROSITE" id="PS00177">
    <property type="entry name" value="TOPOISOMERASE_II"/>
    <property type="match status" value="1"/>
</dbReference>
<dbReference type="HAMAP" id="MF_00939">
    <property type="entry name" value="ParE_type2"/>
    <property type="match status" value="1"/>
</dbReference>
<evidence type="ECO:0000313" key="11">
    <source>
        <dbReference type="EMBL" id="MFK2825169.1"/>
    </source>
</evidence>
<dbReference type="CDD" id="cd00822">
    <property type="entry name" value="TopoII_Trans_DNA_gyrase"/>
    <property type="match status" value="1"/>
</dbReference>
<comment type="cofactor">
    <cofactor evidence="2">
        <name>Mg(2+)</name>
        <dbReference type="ChEBI" id="CHEBI:18420"/>
    </cofactor>
</comment>
<feature type="binding site" evidence="8">
    <location>
        <position position="341"/>
    </location>
    <ligand>
        <name>ATP</name>
        <dbReference type="ChEBI" id="CHEBI:30616"/>
    </ligand>
</feature>
<keyword evidence="3" id="KW-0479">Metal-binding</keyword>
<organism evidence="11 12">
    <name type="scientific">Bacillus lumedeiriae</name>
    <dbReference type="NCBI Taxonomy" id="3058829"/>
    <lineage>
        <taxon>Bacteria</taxon>
        <taxon>Bacillati</taxon>
        <taxon>Bacillota</taxon>
        <taxon>Bacilli</taxon>
        <taxon>Bacillales</taxon>
        <taxon>Bacillaceae</taxon>
        <taxon>Bacillus</taxon>
    </lineage>
</organism>
<evidence type="ECO:0000256" key="1">
    <source>
        <dbReference type="ARBA" id="ARBA00000185"/>
    </source>
</evidence>
<evidence type="ECO:0000256" key="3">
    <source>
        <dbReference type="ARBA" id="ARBA00022723"/>
    </source>
</evidence>
<dbReference type="Proteomes" id="UP001619911">
    <property type="component" value="Unassembled WGS sequence"/>
</dbReference>
<feature type="binding site" evidence="8">
    <location>
        <position position="10"/>
    </location>
    <ligand>
        <name>ATP</name>
        <dbReference type="ChEBI" id="CHEBI:30616"/>
    </ligand>
</feature>
<evidence type="ECO:0000256" key="4">
    <source>
        <dbReference type="ARBA" id="ARBA00022842"/>
    </source>
</evidence>
<feature type="site" description="Interaction with DNA" evidence="8">
    <location>
        <position position="626"/>
    </location>
</feature>
<dbReference type="Gene3D" id="3.30.230.10">
    <property type="match status" value="1"/>
</dbReference>
<proteinExistence type="inferred from homology"/>
<dbReference type="SMART" id="SM00387">
    <property type="entry name" value="HATPase_c"/>
    <property type="match status" value="1"/>
</dbReference>
<keyword evidence="12" id="KW-1185">Reference proteome</keyword>
<dbReference type="InterPro" id="IPR036890">
    <property type="entry name" value="HATPase_C_sf"/>
</dbReference>
<dbReference type="PANTHER" id="PTHR45866:SF12">
    <property type="entry name" value="DNA TOPOISOMERASE 4 SUBUNIT B"/>
    <property type="match status" value="1"/>
</dbReference>
<keyword evidence="7 8" id="KW-0413">Isomerase</keyword>
<evidence type="ECO:0000259" key="10">
    <source>
        <dbReference type="PROSITE" id="PS50880"/>
    </source>
</evidence>
<dbReference type="InterPro" id="IPR000565">
    <property type="entry name" value="Topo_IIA_B"/>
</dbReference>
<evidence type="ECO:0000256" key="6">
    <source>
        <dbReference type="ARBA" id="ARBA00023125"/>
    </source>
</evidence>
<dbReference type="CDD" id="cd16928">
    <property type="entry name" value="HATPase_GyrB-like"/>
    <property type="match status" value="1"/>
</dbReference>
<evidence type="ECO:0000256" key="5">
    <source>
        <dbReference type="ARBA" id="ARBA00023029"/>
    </source>
</evidence>
<dbReference type="Gene3D" id="3.40.50.670">
    <property type="match status" value="1"/>
</dbReference>
<dbReference type="PANTHER" id="PTHR45866">
    <property type="entry name" value="DNA GYRASE/TOPOISOMERASE SUBUNIT B"/>
    <property type="match status" value="1"/>
</dbReference>
<protein>
    <recommendedName>
        <fullName evidence="8">DNA topoisomerase 4 subunit B</fullName>
        <ecNumber evidence="8">5.6.2.2</ecNumber>
    </recommendedName>
    <alternativeName>
        <fullName evidence="8">Topoisomerase IV subunit B</fullName>
    </alternativeName>
</protein>
<keyword evidence="4" id="KW-0460">Magnesium</keyword>